<dbReference type="RefSeq" id="WP_125557913.1">
    <property type="nucleotide sequence ID" value="NZ_JAUSUM010000001.1"/>
</dbReference>
<evidence type="ECO:0000313" key="1">
    <source>
        <dbReference type="EMBL" id="RSL31861.1"/>
    </source>
</evidence>
<dbReference type="OrthoDB" id="2428257at2"/>
<proteinExistence type="predicted"/>
<dbReference type="Proteomes" id="UP000275076">
    <property type="component" value="Unassembled WGS sequence"/>
</dbReference>
<reference evidence="1 2" key="1">
    <citation type="submission" date="2018-10" db="EMBL/GenBank/DDBJ databases">
        <title>Draft genome sequence of Bacillus salarius IM0101, isolated from a hypersaline soil in Inner Mongolia, China.</title>
        <authorList>
            <person name="Yamprayoonswat W."/>
            <person name="Boonvisut S."/>
            <person name="Jumpathong W."/>
            <person name="Sittihan S."/>
            <person name="Ruangsuj P."/>
            <person name="Wanthongcharoen S."/>
            <person name="Thongpramul N."/>
            <person name="Pimmason S."/>
            <person name="Yu B."/>
            <person name="Yasawong M."/>
        </authorList>
    </citation>
    <scope>NUCLEOTIDE SEQUENCE [LARGE SCALE GENOMIC DNA]</scope>
    <source>
        <strain evidence="1 2">IM0101</strain>
    </source>
</reference>
<evidence type="ECO:0000313" key="2">
    <source>
        <dbReference type="Proteomes" id="UP000275076"/>
    </source>
</evidence>
<comment type="caution">
    <text evidence="1">The sequence shown here is derived from an EMBL/GenBank/DDBJ whole genome shotgun (WGS) entry which is preliminary data.</text>
</comment>
<organism evidence="1 2">
    <name type="scientific">Salibacterium salarium</name>
    <dbReference type="NCBI Taxonomy" id="284579"/>
    <lineage>
        <taxon>Bacteria</taxon>
        <taxon>Bacillati</taxon>
        <taxon>Bacillota</taxon>
        <taxon>Bacilli</taxon>
        <taxon>Bacillales</taxon>
        <taxon>Bacillaceae</taxon>
    </lineage>
</organism>
<dbReference type="AlphaFoldDB" id="A0A3R9PJ49"/>
<protein>
    <submittedName>
        <fullName evidence="1">Uncharacterized protein</fullName>
    </submittedName>
</protein>
<dbReference type="EMBL" id="RBVX01000020">
    <property type="protein sequence ID" value="RSL31861.1"/>
    <property type="molecule type" value="Genomic_DNA"/>
</dbReference>
<keyword evidence="2" id="KW-1185">Reference proteome</keyword>
<accession>A0A3R9PJ49</accession>
<gene>
    <name evidence="1" type="ORF">D7Z54_18880</name>
</gene>
<sequence>MKTFVVIYYLEQDFKINRLIEAESQEEAVKKIQEDGDLISFTNSKGIYHELKRSDVKLIQMGLAKKQNAAQQQNVN</sequence>
<name>A0A3R9PJ49_9BACI</name>